<reference evidence="3" key="1">
    <citation type="submission" date="2022-11" db="EMBL/GenBank/DDBJ databases">
        <title>Chromosomal genome sequence assembly and mating type (MAT) locus characterization of the leprose asexual lichenized fungus Lepraria neglecta (Nyl.) Erichsen.</title>
        <authorList>
            <person name="Allen J.L."/>
            <person name="Pfeffer B."/>
        </authorList>
    </citation>
    <scope>NUCLEOTIDE SEQUENCE</scope>
    <source>
        <strain evidence="3">Allen 5258</strain>
    </source>
</reference>
<proteinExistence type="predicted"/>
<dbReference type="EMBL" id="JASNWA010000006">
    <property type="protein sequence ID" value="KAK3174139.1"/>
    <property type="molecule type" value="Genomic_DNA"/>
</dbReference>
<feature type="region of interest" description="Disordered" evidence="1">
    <location>
        <begin position="258"/>
        <end position="317"/>
    </location>
</feature>
<dbReference type="GO" id="GO:0016197">
    <property type="term" value="P:endosomal transport"/>
    <property type="evidence" value="ECO:0007669"/>
    <property type="project" value="TreeGrafter"/>
</dbReference>
<feature type="region of interest" description="Disordered" evidence="1">
    <location>
        <begin position="1"/>
        <end position="168"/>
    </location>
</feature>
<evidence type="ECO:0000259" key="2">
    <source>
        <dbReference type="PROSITE" id="PS50031"/>
    </source>
</evidence>
<dbReference type="PROSITE" id="PS50031">
    <property type="entry name" value="EH"/>
    <property type="match status" value="1"/>
</dbReference>
<feature type="region of interest" description="Disordered" evidence="1">
    <location>
        <begin position="212"/>
        <end position="235"/>
    </location>
</feature>
<evidence type="ECO:0000313" key="3">
    <source>
        <dbReference type="EMBL" id="KAK3174139.1"/>
    </source>
</evidence>
<feature type="compositionally biased region" description="Polar residues" evidence="1">
    <location>
        <begin position="1"/>
        <end position="18"/>
    </location>
</feature>
<dbReference type="PANTHER" id="PTHR11216">
    <property type="entry name" value="EH DOMAIN"/>
    <property type="match status" value="1"/>
</dbReference>
<organism evidence="3 4">
    <name type="scientific">Lepraria neglecta</name>
    <dbReference type="NCBI Taxonomy" id="209136"/>
    <lineage>
        <taxon>Eukaryota</taxon>
        <taxon>Fungi</taxon>
        <taxon>Dikarya</taxon>
        <taxon>Ascomycota</taxon>
        <taxon>Pezizomycotina</taxon>
        <taxon>Lecanoromycetes</taxon>
        <taxon>OSLEUM clade</taxon>
        <taxon>Lecanoromycetidae</taxon>
        <taxon>Lecanorales</taxon>
        <taxon>Lecanorineae</taxon>
        <taxon>Stereocaulaceae</taxon>
        <taxon>Lepraria</taxon>
    </lineage>
</organism>
<dbReference type="InterPro" id="IPR011992">
    <property type="entry name" value="EF-hand-dom_pair"/>
</dbReference>
<dbReference type="Pfam" id="PF12763">
    <property type="entry name" value="EH"/>
    <property type="match status" value="1"/>
</dbReference>
<dbReference type="CDD" id="cd00052">
    <property type="entry name" value="EH"/>
    <property type="match status" value="1"/>
</dbReference>
<sequence>MTSNASRDQSPSNHSLPTNDEKRQSAAFRGASLAFSQPPSTLKPLPNTYSGTNGALAAASTVGTGRRKQEERFAEGSSSYGQKLGISPTKSSPASGVSQTRETTRQCSQSREHSPSYQAARLATSKTTPTRDQGPNVRRPSPLQNFDRLDGMNSSQPTDETPTAATTSLVKLFESKQNPKTSAPVTESVRYVTKSTPGIAIPIPIRPLKRSSSSATVPLRTFPPKSGAKKETTLSDGSIASHVGAVATAANLTAPAKPATAGLGPAAASSRQVPEPPAPRRSGKRPPLDGSPHGGGMVSKSYLGGQISGNPQTSTTDLTEGFLNEAAASLQAGLGEREAAPPLPTRRSDPLLVPSRQPSTLTSRPPLSSARSFDKTNQSPSPLRSSRTTTRSPDSYVPQLTVDSLANAMVASSLASSRAPSPSKPPPLPPPRRHGKSYSLFRHHHSQEQISRTPSPAKGMRHTMREPLKSDDEVEYRKKKGHIVRKHPHKHHEGDRKRYRNQVTERGKKRYEGVWAANKGLLMGLESADCVLNIVVRDIWSRSHLPDDVLEEVWDLVGTRGNGRLEREEFVVGLWLIDSRLKGNKLPPKVSESMWASVRRLTGMKVPHHQR</sequence>
<evidence type="ECO:0000256" key="1">
    <source>
        <dbReference type="SAM" id="MobiDB-lite"/>
    </source>
</evidence>
<gene>
    <name evidence="3" type="ORF">OEA41_001383</name>
</gene>
<feature type="compositionally biased region" description="Polar residues" evidence="1">
    <location>
        <begin position="88"/>
        <end position="109"/>
    </location>
</feature>
<feature type="compositionally biased region" description="Low complexity" evidence="1">
    <location>
        <begin position="379"/>
        <end position="395"/>
    </location>
</feature>
<feature type="compositionally biased region" description="Polar residues" evidence="1">
    <location>
        <begin position="308"/>
        <end position="317"/>
    </location>
</feature>
<feature type="region of interest" description="Disordered" evidence="1">
    <location>
        <begin position="413"/>
        <end position="476"/>
    </location>
</feature>
<feature type="domain" description="EH" evidence="2">
    <location>
        <begin position="507"/>
        <end position="601"/>
    </location>
</feature>
<name>A0AAD9Z9J2_9LECA</name>
<dbReference type="Gene3D" id="1.10.238.10">
    <property type="entry name" value="EF-hand"/>
    <property type="match status" value="1"/>
</dbReference>
<dbReference type="Proteomes" id="UP001276659">
    <property type="component" value="Unassembled WGS sequence"/>
</dbReference>
<accession>A0AAD9Z9J2</accession>
<feature type="compositionally biased region" description="Basic residues" evidence="1">
    <location>
        <begin position="431"/>
        <end position="445"/>
    </location>
</feature>
<dbReference type="SUPFAM" id="SSF47473">
    <property type="entry name" value="EF-hand"/>
    <property type="match status" value="1"/>
</dbReference>
<feature type="region of interest" description="Disordered" evidence="1">
    <location>
        <begin position="482"/>
        <end position="501"/>
    </location>
</feature>
<dbReference type="AlphaFoldDB" id="A0AAD9Z9J2"/>
<feature type="region of interest" description="Disordered" evidence="1">
    <location>
        <begin position="335"/>
        <end position="397"/>
    </location>
</feature>
<comment type="caution">
    <text evidence="3">The sequence shown here is derived from an EMBL/GenBank/DDBJ whole genome shotgun (WGS) entry which is preliminary data.</text>
</comment>
<evidence type="ECO:0000313" key="4">
    <source>
        <dbReference type="Proteomes" id="UP001276659"/>
    </source>
</evidence>
<feature type="compositionally biased region" description="Polar residues" evidence="1">
    <location>
        <begin position="152"/>
        <end position="168"/>
    </location>
</feature>
<feature type="compositionally biased region" description="Polar residues" evidence="1">
    <location>
        <begin position="124"/>
        <end position="133"/>
    </location>
</feature>
<dbReference type="GO" id="GO:0005737">
    <property type="term" value="C:cytoplasm"/>
    <property type="evidence" value="ECO:0007669"/>
    <property type="project" value="TreeGrafter"/>
</dbReference>
<keyword evidence="4" id="KW-1185">Reference proteome</keyword>
<feature type="compositionally biased region" description="Basic residues" evidence="1">
    <location>
        <begin position="482"/>
        <end position="491"/>
    </location>
</feature>
<dbReference type="SMART" id="SM00027">
    <property type="entry name" value="EH"/>
    <property type="match status" value="1"/>
</dbReference>
<dbReference type="GO" id="GO:0005886">
    <property type="term" value="C:plasma membrane"/>
    <property type="evidence" value="ECO:0007669"/>
    <property type="project" value="TreeGrafter"/>
</dbReference>
<feature type="compositionally biased region" description="Low complexity" evidence="1">
    <location>
        <begin position="358"/>
        <end position="369"/>
    </location>
</feature>
<protein>
    <recommendedName>
        <fullName evidence="2">EH domain-containing protein</fullName>
    </recommendedName>
</protein>
<dbReference type="InterPro" id="IPR000261">
    <property type="entry name" value="EH_dom"/>
</dbReference>
<dbReference type="GO" id="GO:0006897">
    <property type="term" value="P:endocytosis"/>
    <property type="evidence" value="ECO:0007669"/>
    <property type="project" value="TreeGrafter"/>
</dbReference>